<evidence type="ECO:0000256" key="4">
    <source>
        <dbReference type="ARBA" id="ARBA00022785"/>
    </source>
</evidence>
<dbReference type="Gene3D" id="2.40.10.240">
    <property type="entry name" value="QueA-like"/>
    <property type="match status" value="1"/>
</dbReference>
<dbReference type="SUPFAM" id="SSF111337">
    <property type="entry name" value="QueA-like"/>
    <property type="match status" value="1"/>
</dbReference>
<evidence type="ECO:0000256" key="2">
    <source>
        <dbReference type="ARBA" id="ARBA00022679"/>
    </source>
</evidence>
<name>A0ABY9B532_9CHLR</name>
<evidence type="ECO:0000256" key="1">
    <source>
        <dbReference type="ARBA" id="ARBA00022490"/>
    </source>
</evidence>
<dbReference type="EMBL" id="CP128400">
    <property type="protein sequence ID" value="WJW68304.1"/>
    <property type="molecule type" value="Genomic_DNA"/>
</dbReference>
<dbReference type="InterPro" id="IPR003699">
    <property type="entry name" value="QueA"/>
</dbReference>
<dbReference type="PANTHER" id="PTHR30307">
    <property type="entry name" value="S-ADENOSYLMETHIONINE:TRNA RIBOSYLTRANSFERASE-ISOMERASE"/>
    <property type="match status" value="1"/>
</dbReference>
<accession>A0ABY9B532</accession>
<comment type="subunit">
    <text evidence="5">Monomer.</text>
</comment>
<evidence type="ECO:0000313" key="7">
    <source>
        <dbReference type="Proteomes" id="UP001431572"/>
    </source>
</evidence>
<keyword evidence="4 5" id="KW-0671">Queuosine biosynthesis</keyword>
<keyword evidence="6" id="KW-0328">Glycosyltransferase</keyword>
<dbReference type="InterPro" id="IPR042119">
    <property type="entry name" value="QueA_dom2"/>
</dbReference>
<dbReference type="InterPro" id="IPR042118">
    <property type="entry name" value="QueA_dom1"/>
</dbReference>
<keyword evidence="7" id="KW-1185">Reference proteome</keyword>
<comment type="catalytic activity">
    <reaction evidence="5">
        <text>7-aminomethyl-7-carbaguanosine(34) in tRNA + S-adenosyl-L-methionine = epoxyqueuosine(34) in tRNA + adenine + L-methionine + 2 H(+)</text>
        <dbReference type="Rhea" id="RHEA:32155"/>
        <dbReference type="Rhea" id="RHEA-COMP:10342"/>
        <dbReference type="Rhea" id="RHEA-COMP:18582"/>
        <dbReference type="ChEBI" id="CHEBI:15378"/>
        <dbReference type="ChEBI" id="CHEBI:16708"/>
        <dbReference type="ChEBI" id="CHEBI:57844"/>
        <dbReference type="ChEBI" id="CHEBI:59789"/>
        <dbReference type="ChEBI" id="CHEBI:82833"/>
        <dbReference type="ChEBI" id="CHEBI:194443"/>
        <dbReference type="EC" id="2.4.99.17"/>
    </reaction>
</comment>
<dbReference type="EC" id="2.4.99.17" evidence="5"/>
<comment type="pathway">
    <text evidence="5">tRNA modification; tRNA-queuosine biosynthesis.</text>
</comment>
<gene>
    <name evidence="5 6" type="primary">queA</name>
    <name evidence="6" type="ORF">OZ401_003913</name>
</gene>
<comment type="function">
    <text evidence="5">Transfers and isomerizes the ribose moiety from AdoMet to the 7-aminomethyl group of 7-deazaguanine (preQ1-tRNA) to give epoxyqueuosine (oQ-tRNA).</text>
</comment>
<comment type="subcellular location">
    <subcellularLocation>
        <location evidence="5">Cytoplasm</location>
    </subcellularLocation>
</comment>
<dbReference type="Proteomes" id="UP001431572">
    <property type="component" value="Chromosome 2"/>
</dbReference>
<organism evidence="6 7">
    <name type="scientific">Candidatus Chlorohelix allophototropha</name>
    <dbReference type="NCBI Taxonomy" id="3003348"/>
    <lineage>
        <taxon>Bacteria</taxon>
        <taxon>Bacillati</taxon>
        <taxon>Chloroflexota</taxon>
        <taxon>Chloroflexia</taxon>
        <taxon>Candidatus Chloroheliales</taxon>
        <taxon>Candidatus Chloroheliaceae</taxon>
        <taxon>Candidatus Chlorohelix</taxon>
    </lineage>
</organism>
<evidence type="ECO:0000256" key="5">
    <source>
        <dbReference type="HAMAP-Rule" id="MF_00113"/>
    </source>
</evidence>
<evidence type="ECO:0000313" key="6">
    <source>
        <dbReference type="EMBL" id="WJW68304.1"/>
    </source>
</evidence>
<keyword evidence="1 5" id="KW-0963">Cytoplasm</keyword>
<dbReference type="GO" id="GO:0051075">
    <property type="term" value="F:S-adenosylmethionine:tRNA ribosyltransferase-isomerase activity"/>
    <property type="evidence" value="ECO:0007669"/>
    <property type="project" value="UniProtKB-EC"/>
</dbReference>
<dbReference type="Pfam" id="PF02547">
    <property type="entry name" value="Queuosine_synth"/>
    <property type="match status" value="1"/>
</dbReference>
<protein>
    <recommendedName>
        <fullName evidence="5">S-adenosylmethionine:tRNA ribosyltransferase-isomerase</fullName>
        <ecNumber evidence="5">2.4.99.17</ecNumber>
    </recommendedName>
    <alternativeName>
        <fullName evidence="5">Queuosine biosynthesis protein QueA</fullName>
    </alternativeName>
</protein>
<keyword evidence="2 5" id="KW-0808">Transferase</keyword>
<dbReference type="HAMAP" id="MF_00113">
    <property type="entry name" value="QueA"/>
    <property type="match status" value="1"/>
</dbReference>
<dbReference type="Gene3D" id="3.40.1780.10">
    <property type="entry name" value="QueA-like"/>
    <property type="match status" value="1"/>
</dbReference>
<proteinExistence type="inferred from homology"/>
<reference evidence="6" key="1">
    <citation type="journal article" date="2024" name="Nature">
        <title>Anoxygenic phototroph of the Chloroflexota uses a type I reaction centre.</title>
        <authorList>
            <person name="Tsuji J.M."/>
            <person name="Shaw N.A."/>
            <person name="Nagashima S."/>
            <person name="Venkiteswaran J.J."/>
            <person name="Schiff S.L."/>
            <person name="Watanabe T."/>
            <person name="Fukui M."/>
            <person name="Hanada S."/>
            <person name="Tank M."/>
            <person name="Neufeld J.D."/>
        </authorList>
    </citation>
    <scope>NUCLEOTIDE SEQUENCE</scope>
    <source>
        <strain evidence="6">L227-S17</strain>
    </source>
</reference>
<evidence type="ECO:0000256" key="3">
    <source>
        <dbReference type="ARBA" id="ARBA00022691"/>
    </source>
</evidence>
<comment type="similarity">
    <text evidence="5">Belongs to the QueA family.</text>
</comment>
<dbReference type="InterPro" id="IPR036100">
    <property type="entry name" value="QueA_sf"/>
</dbReference>
<dbReference type="PANTHER" id="PTHR30307:SF0">
    <property type="entry name" value="S-ADENOSYLMETHIONINE:TRNA RIBOSYLTRANSFERASE-ISOMERASE"/>
    <property type="match status" value="1"/>
</dbReference>
<keyword evidence="3 5" id="KW-0949">S-adenosyl-L-methionine</keyword>
<sequence>MSGTEAINIADFDYHLPLELIAQQAAEPRDSSRLMVLNRREQQIGHLPVFRDIVDYLKPGDALVVNESKVIPARLFGRKAASGGQMELLLLRPADHRPNILDAVIWEVLVRPGRGARVGAIFVFGDEQQLTAEVLEITPTGERIVQFNEPPLPFLNKFGQLPLPPYIHAKPADPNRYQTVYATAPGSAAAPTAGLHFTPQLLERIAGKGVSFERVLLHVGLDTFQPVKEENALEHKMHSEWCQLEAEVAERLNRVREQGGRIIAVGTTTVRTLETAFDQSSGKLASYSGDTRIYLYPGKQLRAIDALVTNFHLPRSTLLLLVSAFAGREFMLEAYNEAVRLGYRFFSFGDAMLIL</sequence>
<dbReference type="RefSeq" id="WP_341470209.1">
    <property type="nucleotide sequence ID" value="NZ_CP128400.1"/>
</dbReference>